<dbReference type="HOGENOM" id="CLU_3060205_0_0_9"/>
<evidence type="ECO:0000313" key="1">
    <source>
        <dbReference type="EMBL" id="EEG32211.1"/>
    </source>
</evidence>
<proteinExistence type="predicted"/>
<dbReference type="EMBL" id="ACEC01000007">
    <property type="protein sequence ID" value="EEG32211.1"/>
    <property type="molecule type" value="Genomic_DNA"/>
</dbReference>
<dbReference type="Proteomes" id="UP000003340">
    <property type="component" value="Unassembled WGS sequence"/>
</dbReference>
<evidence type="ECO:0000313" key="2">
    <source>
        <dbReference type="Proteomes" id="UP000003340"/>
    </source>
</evidence>
<protein>
    <submittedName>
        <fullName evidence="1">Uncharacterized protein</fullName>
    </submittedName>
</protein>
<name>C0E8K2_9FIRM</name>
<dbReference type="STRING" id="537013.CLOSTMETH_00147"/>
<sequence length="53" mass="5952">MTEIHLRSQFWIKMLGNSVVKQSKAHLPTERAAQQSVCILGCKQLKSLPIGFV</sequence>
<reference evidence="1 2" key="2">
    <citation type="submission" date="2009-02" db="EMBL/GenBank/DDBJ databases">
        <title>Draft genome sequence of Clostridium methylpentosum (DSM 5476).</title>
        <authorList>
            <person name="Sudarsanam P."/>
            <person name="Ley R."/>
            <person name="Guruge J."/>
            <person name="Turnbaugh P.J."/>
            <person name="Mahowald M."/>
            <person name="Liep D."/>
            <person name="Gordon J."/>
        </authorList>
    </citation>
    <scope>NUCLEOTIDE SEQUENCE [LARGE SCALE GENOMIC DNA]</scope>
    <source>
        <strain evidence="1 2">DSM 5476</strain>
    </source>
</reference>
<comment type="caution">
    <text evidence="1">The sequence shown here is derived from an EMBL/GenBank/DDBJ whole genome shotgun (WGS) entry which is preliminary data.</text>
</comment>
<dbReference type="AlphaFoldDB" id="C0E8K2"/>
<gene>
    <name evidence="1" type="ORF">CLOSTMETH_00147</name>
</gene>
<reference evidence="1 2" key="1">
    <citation type="submission" date="2009-01" db="EMBL/GenBank/DDBJ databases">
        <authorList>
            <person name="Fulton L."/>
            <person name="Clifton S."/>
            <person name="Fulton B."/>
            <person name="Xu J."/>
            <person name="Minx P."/>
            <person name="Pepin K.H."/>
            <person name="Johnson M."/>
            <person name="Bhonagiri V."/>
            <person name="Nash W.E."/>
            <person name="Mardis E.R."/>
            <person name="Wilson R.K."/>
        </authorList>
    </citation>
    <scope>NUCLEOTIDE SEQUENCE [LARGE SCALE GENOMIC DNA]</scope>
    <source>
        <strain evidence="1 2">DSM 5476</strain>
    </source>
</reference>
<organism evidence="1 2">
    <name type="scientific">[Clostridium] methylpentosum DSM 5476</name>
    <dbReference type="NCBI Taxonomy" id="537013"/>
    <lineage>
        <taxon>Bacteria</taxon>
        <taxon>Bacillati</taxon>
        <taxon>Bacillota</taxon>
        <taxon>Clostridia</taxon>
        <taxon>Eubacteriales</taxon>
        <taxon>Oscillospiraceae</taxon>
        <taxon>Oscillospiraceae incertae sedis</taxon>
    </lineage>
</organism>
<keyword evidence="2" id="KW-1185">Reference proteome</keyword>
<accession>C0E8K2</accession>